<proteinExistence type="predicted"/>
<gene>
    <name evidence="1" type="ORF">S03H2_33333</name>
</gene>
<dbReference type="AlphaFoldDB" id="X1HS28"/>
<protein>
    <submittedName>
        <fullName evidence="1">Uncharacterized protein</fullName>
    </submittedName>
</protein>
<name>X1HS28_9ZZZZ</name>
<sequence length="41" mass="4798">MPTENIEQRVPPVPKKSYASLPQILEVPNLIQVQTDSFRWF</sequence>
<dbReference type="EMBL" id="BARU01020282">
    <property type="protein sequence ID" value="GAH48073.1"/>
    <property type="molecule type" value="Genomic_DNA"/>
</dbReference>
<feature type="non-terminal residue" evidence="1">
    <location>
        <position position="41"/>
    </location>
</feature>
<evidence type="ECO:0000313" key="1">
    <source>
        <dbReference type="EMBL" id="GAH48073.1"/>
    </source>
</evidence>
<reference evidence="1" key="1">
    <citation type="journal article" date="2014" name="Front. Microbiol.">
        <title>High frequency of phylogenetically diverse reductive dehalogenase-homologous genes in deep subseafloor sedimentary metagenomes.</title>
        <authorList>
            <person name="Kawai M."/>
            <person name="Futagami T."/>
            <person name="Toyoda A."/>
            <person name="Takaki Y."/>
            <person name="Nishi S."/>
            <person name="Hori S."/>
            <person name="Arai W."/>
            <person name="Tsubouchi T."/>
            <person name="Morono Y."/>
            <person name="Uchiyama I."/>
            <person name="Ito T."/>
            <person name="Fujiyama A."/>
            <person name="Inagaki F."/>
            <person name="Takami H."/>
        </authorList>
    </citation>
    <scope>NUCLEOTIDE SEQUENCE</scope>
    <source>
        <strain evidence="1">Expedition CK06-06</strain>
    </source>
</reference>
<comment type="caution">
    <text evidence="1">The sequence shown here is derived from an EMBL/GenBank/DDBJ whole genome shotgun (WGS) entry which is preliminary data.</text>
</comment>
<organism evidence="1">
    <name type="scientific">marine sediment metagenome</name>
    <dbReference type="NCBI Taxonomy" id="412755"/>
    <lineage>
        <taxon>unclassified sequences</taxon>
        <taxon>metagenomes</taxon>
        <taxon>ecological metagenomes</taxon>
    </lineage>
</organism>
<accession>X1HS28</accession>